<dbReference type="EMBL" id="SNRW01011483">
    <property type="protein sequence ID" value="KAA6375093.1"/>
    <property type="molecule type" value="Genomic_DNA"/>
</dbReference>
<dbReference type="AlphaFoldDB" id="A0A5J4UXZ4"/>
<reference evidence="1 2" key="1">
    <citation type="submission" date="2019-03" db="EMBL/GenBank/DDBJ databases">
        <title>Single cell metagenomics reveals metabolic interactions within the superorganism composed of flagellate Streblomastix strix and complex community of Bacteroidetes bacteria on its surface.</title>
        <authorList>
            <person name="Treitli S.C."/>
            <person name="Kolisko M."/>
            <person name="Husnik F."/>
            <person name="Keeling P."/>
            <person name="Hampl V."/>
        </authorList>
    </citation>
    <scope>NUCLEOTIDE SEQUENCE [LARGE SCALE GENOMIC DNA]</scope>
    <source>
        <strain evidence="1">ST1C</strain>
    </source>
</reference>
<evidence type="ECO:0000313" key="2">
    <source>
        <dbReference type="Proteomes" id="UP000324800"/>
    </source>
</evidence>
<evidence type="ECO:0000313" key="1">
    <source>
        <dbReference type="EMBL" id="KAA6375093.1"/>
    </source>
</evidence>
<organism evidence="1 2">
    <name type="scientific">Streblomastix strix</name>
    <dbReference type="NCBI Taxonomy" id="222440"/>
    <lineage>
        <taxon>Eukaryota</taxon>
        <taxon>Metamonada</taxon>
        <taxon>Preaxostyla</taxon>
        <taxon>Oxymonadida</taxon>
        <taxon>Streblomastigidae</taxon>
        <taxon>Streblomastix</taxon>
    </lineage>
</organism>
<protein>
    <submittedName>
        <fullName evidence="1">Uncharacterized protein</fullName>
    </submittedName>
</protein>
<proteinExistence type="predicted"/>
<gene>
    <name evidence="1" type="ORF">EZS28_029381</name>
</gene>
<accession>A0A5J4UXZ4</accession>
<comment type="caution">
    <text evidence="1">The sequence shown here is derived from an EMBL/GenBank/DDBJ whole genome shotgun (WGS) entry which is preliminary data.</text>
</comment>
<name>A0A5J4UXZ4_9EUKA</name>
<sequence length="91" mass="10037">MSFEVVTIFQEPAVLGKLIQVGLKLCVFIFEVDSSVSIIDSFLDKEGYIGGATGNYTCCNGNCVGYFVYQKRYCGICYCGGCKQNDLDMQN</sequence>
<dbReference type="Proteomes" id="UP000324800">
    <property type="component" value="Unassembled WGS sequence"/>
</dbReference>